<dbReference type="EMBL" id="JAFCIX010000442">
    <property type="protein sequence ID" value="KAH6589684.1"/>
    <property type="molecule type" value="Genomic_DNA"/>
</dbReference>
<keyword evidence="4" id="KW-1185">Reference proteome</keyword>
<organism evidence="3 4">
    <name type="scientific">Batrachochytrium salamandrivorans</name>
    <dbReference type="NCBI Taxonomy" id="1357716"/>
    <lineage>
        <taxon>Eukaryota</taxon>
        <taxon>Fungi</taxon>
        <taxon>Fungi incertae sedis</taxon>
        <taxon>Chytridiomycota</taxon>
        <taxon>Chytridiomycota incertae sedis</taxon>
        <taxon>Chytridiomycetes</taxon>
        <taxon>Rhizophydiales</taxon>
        <taxon>Rhizophydiales incertae sedis</taxon>
        <taxon>Batrachochytrium</taxon>
    </lineage>
</organism>
<feature type="signal peptide" evidence="2">
    <location>
        <begin position="1"/>
        <end position="17"/>
    </location>
</feature>
<evidence type="ECO:0000313" key="3">
    <source>
        <dbReference type="EMBL" id="KAH6589684.1"/>
    </source>
</evidence>
<evidence type="ECO:0000256" key="2">
    <source>
        <dbReference type="SAM" id="SignalP"/>
    </source>
</evidence>
<reference evidence="3 4" key="1">
    <citation type="submission" date="2021-02" db="EMBL/GenBank/DDBJ databases">
        <title>Variation within the Batrachochytrium salamandrivorans European outbreak.</title>
        <authorList>
            <person name="Kelly M."/>
            <person name="Pasmans F."/>
            <person name="Shea T.P."/>
            <person name="Munoz J.F."/>
            <person name="Carranza S."/>
            <person name="Cuomo C.A."/>
            <person name="Martel A."/>
        </authorList>
    </citation>
    <scope>NUCLEOTIDE SEQUENCE [LARGE SCALE GENOMIC DNA]</scope>
    <source>
        <strain evidence="3 4">AMFP18/2</strain>
    </source>
</reference>
<dbReference type="Proteomes" id="UP001648503">
    <property type="component" value="Unassembled WGS sequence"/>
</dbReference>
<comment type="caution">
    <text evidence="3">The sequence shown here is derived from an EMBL/GenBank/DDBJ whole genome shotgun (WGS) entry which is preliminary data.</text>
</comment>
<gene>
    <name evidence="3" type="ORF">BASA50_009863</name>
</gene>
<accession>A0ABQ8F036</accession>
<feature type="chain" id="PRO_5046932726" evidence="2">
    <location>
        <begin position="18"/>
        <end position="204"/>
    </location>
</feature>
<evidence type="ECO:0000313" key="4">
    <source>
        <dbReference type="Proteomes" id="UP001648503"/>
    </source>
</evidence>
<sequence>MILPLLLLPLVSFGVVAQHPQRQQLKTAESSTQCPYTLVSPKTYFTPATYVCTGTSIEFQTNLAHRHLEDIERLCEETINLIEEEKCPPEAVIDDYNRHAAEYKRLGEEAKYAHKQWGLAVAHAKNGNGRNRSEEEKRRDRSSANQLGREFAQLDNEAKSKYRILIEKWEALEMMKKDCARKKKEMEKEYGEAITGLLKQYLRL</sequence>
<evidence type="ECO:0000256" key="1">
    <source>
        <dbReference type="SAM" id="MobiDB-lite"/>
    </source>
</evidence>
<feature type="compositionally biased region" description="Basic and acidic residues" evidence="1">
    <location>
        <begin position="131"/>
        <end position="142"/>
    </location>
</feature>
<proteinExistence type="predicted"/>
<keyword evidence="2" id="KW-0732">Signal</keyword>
<feature type="region of interest" description="Disordered" evidence="1">
    <location>
        <begin position="123"/>
        <end position="148"/>
    </location>
</feature>
<name>A0ABQ8F036_9FUNG</name>
<protein>
    <submittedName>
        <fullName evidence="3">Uncharacterized protein</fullName>
    </submittedName>
</protein>